<dbReference type="EMBL" id="CAADFJ010000154">
    <property type="protein sequence ID" value="VFK03969.1"/>
    <property type="molecule type" value="Genomic_DNA"/>
</dbReference>
<dbReference type="PROSITE" id="PS51007">
    <property type="entry name" value="CYTC"/>
    <property type="match status" value="2"/>
</dbReference>
<feature type="domain" description="Cytochrome c" evidence="11">
    <location>
        <begin position="119"/>
        <end position="210"/>
    </location>
</feature>
<evidence type="ECO:0000256" key="2">
    <source>
        <dbReference type="ARBA" id="ARBA00022448"/>
    </source>
</evidence>
<dbReference type="SUPFAM" id="SSF46626">
    <property type="entry name" value="Cytochrome c"/>
    <property type="match status" value="2"/>
</dbReference>
<dbReference type="PANTHER" id="PTHR33751:SF9">
    <property type="entry name" value="CYTOCHROME C4"/>
    <property type="match status" value="1"/>
</dbReference>
<keyword evidence="7 9" id="KW-0408">Iron</keyword>
<dbReference type="InterPro" id="IPR050597">
    <property type="entry name" value="Cytochrome_c_Oxidase_Subunit"/>
</dbReference>
<accession>A0A450V3I5</accession>
<dbReference type="AlphaFoldDB" id="A0A450V3I5"/>
<evidence type="ECO:0000256" key="7">
    <source>
        <dbReference type="ARBA" id="ARBA00023004"/>
    </source>
</evidence>
<dbReference type="GO" id="GO:0020037">
    <property type="term" value="F:heme binding"/>
    <property type="evidence" value="ECO:0007669"/>
    <property type="project" value="InterPro"/>
</dbReference>
<dbReference type="GO" id="GO:0042597">
    <property type="term" value="C:periplasmic space"/>
    <property type="evidence" value="ECO:0007669"/>
    <property type="project" value="UniProtKB-SubCell"/>
</dbReference>
<dbReference type="EMBL" id="CAADFI010000156">
    <property type="protein sequence ID" value="VFJ99315.1"/>
    <property type="molecule type" value="Genomic_DNA"/>
</dbReference>
<evidence type="ECO:0000256" key="10">
    <source>
        <dbReference type="SAM" id="SignalP"/>
    </source>
</evidence>
<keyword evidence="10" id="KW-0732">Signal</keyword>
<sequence length="210" mass="22007">MKNPFLTPLLILFATTSVGATESMVASGGNVDAGQAKSVTCAGCHGADGNSQIPTFPKLAGQHAPYLLKQMENFKSGTDRTNPIMQGQVATLADEDMPNLAAYFALQEKSPGTAQGNLEVITLGKKIYHGGNTETEVPACMACHGPTGAGNSLAGFPSLAGQHAAYTGVQLKAFRSGERKNDAKSMMRTTAQRLTDQEIEAVSQYIAGLK</sequence>
<dbReference type="InterPro" id="IPR024167">
    <property type="entry name" value="Cytochrome_c4-like"/>
</dbReference>
<feature type="binding site" description="axial binding residue" evidence="9">
    <location>
        <position position="187"/>
    </location>
    <ligand>
        <name>heme c</name>
        <dbReference type="ChEBI" id="CHEBI:61717"/>
        <label>2</label>
    </ligand>
    <ligandPart>
        <name>Fe</name>
        <dbReference type="ChEBI" id="CHEBI:18248"/>
    </ligandPart>
</feature>
<keyword evidence="4 9" id="KW-0479">Metal-binding</keyword>
<name>A0A450V3I5_9GAMM</name>
<evidence type="ECO:0000256" key="8">
    <source>
        <dbReference type="PIRSR" id="PIRSR000005-1"/>
    </source>
</evidence>
<dbReference type="InterPro" id="IPR008168">
    <property type="entry name" value="Cyt_C_IC"/>
</dbReference>
<dbReference type="Pfam" id="PF00034">
    <property type="entry name" value="Cytochrom_C"/>
    <property type="match status" value="2"/>
</dbReference>
<keyword evidence="6" id="KW-0249">Electron transport</keyword>
<evidence type="ECO:0000256" key="3">
    <source>
        <dbReference type="ARBA" id="ARBA00022617"/>
    </source>
</evidence>
<keyword evidence="5" id="KW-0574">Periplasm</keyword>
<dbReference type="GO" id="GO:0005506">
    <property type="term" value="F:iron ion binding"/>
    <property type="evidence" value="ECO:0007669"/>
    <property type="project" value="InterPro"/>
</dbReference>
<dbReference type="PRINTS" id="PR00605">
    <property type="entry name" value="CYTCHROMECIC"/>
</dbReference>
<comment type="subcellular location">
    <subcellularLocation>
        <location evidence="1">Periplasm</location>
    </subcellularLocation>
</comment>
<evidence type="ECO:0000256" key="9">
    <source>
        <dbReference type="PIRSR" id="PIRSR000005-2"/>
    </source>
</evidence>
<feature type="binding site" description="axial binding residue" evidence="9">
    <location>
        <position position="85"/>
    </location>
    <ligand>
        <name>heme c</name>
        <dbReference type="ChEBI" id="CHEBI:61717"/>
        <label>1</label>
    </ligand>
    <ligandPart>
        <name>Fe</name>
        <dbReference type="ChEBI" id="CHEBI:18248"/>
    </ligandPart>
</feature>
<evidence type="ECO:0000256" key="6">
    <source>
        <dbReference type="ARBA" id="ARBA00022982"/>
    </source>
</evidence>
<dbReference type="InterPro" id="IPR036909">
    <property type="entry name" value="Cyt_c-like_dom_sf"/>
</dbReference>
<evidence type="ECO:0000313" key="13">
    <source>
        <dbReference type="EMBL" id="VFJ99315.1"/>
    </source>
</evidence>
<feature type="binding site" description="axial binding residue" evidence="9">
    <location>
        <position position="144"/>
    </location>
    <ligand>
        <name>heme c</name>
        <dbReference type="ChEBI" id="CHEBI:61717"/>
        <label>2</label>
    </ligand>
    <ligandPart>
        <name>Fe</name>
        <dbReference type="ChEBI" id="CHEBI:18248"/>
    </ligandPart>
</feature>
<feature type="binding site" description="covalent" evidence="8">
    <location>
        <position position="41"/>
    </location>
    <ligand>
        <name>heme c</name>
        <dbReference type="ChEBI" id="CHEBI:61717"/>
        <label>1</label>
    </ligand>
</feature>
<evidence type="ECO:0000256" key="1">
    <source>
        <dbReference type="ARBA" id="ARBA00004418"/>
    </source>
</evidence>
<keyword evidence="3 8" id="KW-0349">Heme</keyword>
<evidence type="ECO:0000313" key="12">
    <source>
        <dbReference type="EMBL" id="VFJ99123.1"/>
    </source>
</evidence>
<evidence type="ECO:0000313" key="14">
    <source>
        <dbReference type="EMBL" id="VFK03969.1"/>
    </source>
</evidence>
<feature type="domain" description="Cytochrome c" evidence="11">
    <location>
        <begin position="29"/>
        <end position="108"/>
    </location>
</feature>
<evidence type="ECO:0000259" key="11">
    <source>
        <dbReference type="PROSITE" id="PS51007"/>
    </source>
</evidence>
<evidence type="ECO:0000256" key="4">
    <source>
        <dbReference type="ARBA" id="ARBA00022723"/>
    </source>
</evidence>
<feature type="binding site" description="covalent" evidence="8">
    <location>
        <position position="44"/>
    </location>
    <ligand>
        <name>heme c</name>
        <dbReference type="ChEBI" id="CHEBI:61717"/>
        <label>1</label>
    </ligand>
</feature>
<evidence type="ECO:0000256" key="5">
    <source>
        <dbReference type="ARBA" id="ARBA00022764"/>
    </source>
</evidence>
<reference evidence="13" key="1">
    <citation type="submission" date="2019-02" db="EMBL/GenBank/DDBJ databases">
        <authorList>
            <person name="Gruber-Vodicka R. H."/>
            <person name="Seah K. B. B."/>
        </authorList>
    </citation>
    <scope>NUCLEOTIDE SEQUENCE</scope>
    <source>
        <strain evidence="14">BECK_SA2B12</strain>
        <strain evidence="12">BECK_SA2B15</strain>
        <strain evidence="13">BECK_SA2B20</strain>
    </source>
</reference>
<feature type="chain" id="PRO_5036113441" evidence="10">
    <location>
        <begin position="21"/>
        <end position="210"/>
    </location>
</feature>
<proteinExistence type="predicted"/>
<dbReference type="EMBL" id="CAADFG010000155">
    <property type="protein sequence ID" value="VFJ99123.1"/>
    <property type="molecule type" value="Genomic_DNA"/>
</dbReference>
<dbReference type="PANTHER" id="PTHR33751">
    <property type="entry name" value="CBB3-TYPE CYTOCHROME C OXIDASE SUBUNIT FIXP"/>
    <property type="match status" value="1"/>
</dbReference>
<feature type="binding site" description="covalent" evidence="8">
    <location>
        <position position="140"/>
    </location>
    <ligand>
        <name>heme c</name>
        <dbReference type="ChEBI" id="CHEBI:61717"/>
        <label>2</label>
    </ligand>
</feature>
<feature type="binding site" description="covalent" evidence="8">
    <location>
        <position position="143"/>
    </location>
    <ligand>
        <name>heme c</name>
        <dbReference type="ChEBI" id="CHEBI:61717"/>
        <label>2</label>
    </ligand>
</feature>
<feature type="signal peptide" evidence="10">
    <location>
        <begin position="1"/>
        <end position="20"/>
    </location>
</feature>
<comment type="PTM">
    <text evidence="8">Binds 2 heme c groups covalently per subunit.</text>
</comment>
<keyword evidence="2" id="KW-0813">Transport</keyword>
<gene>
    <name evidence="12" type="ORF">BECKH772A_GA0070896_101552</name>
    <name evidence="13" type="ORF">BECKH772B_GA0070898_101562</name>
    <name evidence="14" type="ORF">BECKH772C_GA0070978_101542</name>
</gene>
<organism evidence="13">
    <name type="scientific">Candidatus Kentrum eta</name>
    <dbReference type="NCBI Taxonomy" id="2126337"/>
    <lineage>
        <taxon>Bacteria</taxon>
        <taxon>Pseudomonadati</taxon>
        <taxon>Pseudomonadota</taxon>
        <taxon>Gammaproteobacteria</taxon>
        <taxon>Candidatus Kentrum</taxon>
    </lineage>
</organism>
<dbReference type="Gene3D" id="1.10.760.10">
    <property type="entry name" value="Cytochrome c-like domain"/>
    <property type="match status" value="2"/>
</dbReference>
<dbReference type="GO" id="GO:0009055">
    <property type="term" value="F:electron transfer activity"/>
    <property type="evidence" value="ECO:0007669"/>
    <property type="project" value="InterPro"/>
</dbReference>
<feature type="binding site" description="axial binding residue" evidence="9">
    <location>
        <position position="45"/>
    </location>
    <ligand>
        <name>heme c</name>
        <dbReference type="ChEBI" id="CHEBI:61717"/>
        <label>1</label>
    </ligand>
    <ligandPart>
        <name>Fe</name>
        <dbReference type="ChEBI" id="CHEBI:18248"/>
    </ligandPart>
</feature>
<protein>
    <submittedName>
        <fullName evidence="13">Cytochrome c553</fullName>
    </submittedName>
</protein>
<dbReference type="PIRSF" id="PIRSF000005">
    <property type="entry name" value="Cytochrome_c4"/>
    <property type="match status" value="1"/>
</dbReference>
<dbReference type="InterPro" id="IPR009056">
    <property type="entry name" value="Cyt_c-like_dom"/>
</dbReference>